<dbReference type="AlphaFoldDB" id="A0AA39NYY2"/>
<dbReference type="EMBL" id="JAUEPR010000028">
    <property type="protein sequence ID" value="KAK0474245.1"/>
    <property type="molecule type" value="Genomic_DNA"/>
</dbReference>
<organism evidence="1 2">
    <name type="scientific">Armillaria novae-zelandiae</name>
    <dbReference type="NCBI Taxonomy" id="153914"/>
    <lineage>
        <taxon>Eukaryota</taxon>
        <taxon>Fungi</taxon>
        <taxon>Dikarya</taxon>
        <taxon>Basidiomycota</taxon>
        <taxon>Agaricomycotina</taxon>
        <taxon>Agaricomycetes</taxon>
        <taxon>Agaricomycetidae</taxon>
        <taxon>Agaricales</taxon>
        <taxon>Marasmiineae</taxon>
        <taxon>Physalacriaceae</taxon>
        <taxon>Armillaria</taxon>
    </lineage>
</organism>
<accession>A0AA39NYY2</accession>
<evidence type="ECO:0000313" key="1">
    <source>
        <dbReference type="EMBL" id="KAK0474245.1"/>
    </source>
</evidence>
<sequence length="203" mass="22373">MAQNEQSSSLREVATTIATSTNPGTAANTVALVVVLCCVLHDTLSIPFTPPCSEKGLKELAEIYNQNKEILSDSKSFQEELARLEIAELELKDKQNQAVGISWKNLTSRISIEKYIWTTGRMHRRDVETAKERLKVSISSSSSTEVMLKAGVRIVGSHPGSDCDQEEPASIDSQGTRWRTGNWHLCMNGECWGLSVSCTVDEV</sequence>
<evidence type="ECO:0000313" key="2">
    <source>
        <dbReference type="Proteomes" id="UP001175227"/>
    </source>
</evidence>
<keyword evidence="2" id="KW-1185">Reference proteome</keyword>
<protein>
    <submittedName>
        <fullName evidence="1">Uncharacterized protein</fullName>
    </submittedName>
</protein>
<proteinExistence type="predicted"/>
<name>A0AA39NYY2_9AGAR</name>
<dbReference type="Proteomes" id="UP001175227">
    <property type="component" value="Unassembled WGS sequence"/>
</dbReference>
<reference evidence="1" key="1">
    <citation type="submission" date="2023-06" db="EMBL/GenBank/DDBJ databases">
        <authorList>
            <consortium name="Lawrence Berkeley National Laboratory"/>
            <person name="Ahrendt S."/>
            <person name="Sahu N."/>
            <person name="Indic B."/>
            <person name="Wong-Bajracharya J."/>
            <person name="Merenyi Z."/>
            <person name="Ke H.-M."/>
            <person name="Monk M."/>
            <person name="Kocsube S."/>
            <person name="Drula E."/>
            <person name="Lipzen A."/>
            <person name="Balint B."/>
            <person name="Henrissat B."/>
            <person name="Andreopoulos B."/>
            <person name="Martin F.M."/>
            <person name="Harder C.B."/>
            <person name="Rigling D."/>
            <person name="Ford K.L."/>
            <person name="Foster G.D."/>
            <person name="Pangilinan J."/>
            <person name="Papanicolaou A."/>
            <person name="Barry K."/>
            <person name="LaButti K."/>
            <person name="Viragh M."/>
            <person name="Koriabine M."/>
            <person name="Yan M."/>
            <person name="Riley R."/>
            <person name="Champramary S."/>
            <person name="Plett K.L."/>
            <person name="Tsai I.J."/>
            <person name="Slot J."/>
            <person name="Sipos G."/>
            <person name="Plett J."/>
            <person name="Nagy L.G."/>
            <person name="Grigoriev I.V."/>
        </authorList>
    </citation>
    <scope>NUCLEOTIDE SEQUENCE</scope>
    <source>
        <strain evidence="1">ICMP 16352</strain>
    </source>
</reference>
<gene>
    <name evidence="1" type="ORF">IW261DRAFT_573650</name>
</gene>
<comment type="caution">
    <text evidence="1">The sequence shown here is derived from an EMBL/GenBank/DDBJ whole genome shotgun (WGS) entry which is preliminary data.</text>
</comment>